<evidence type="ECO:0000313" key="2">
    <source>
        <dbReference type="EMBL" id="KGO31702.1"/>
    </source>
</evidence>
<dbReference type="Proteomes" id="UP000030023">
    <property type="component" value="Unassembled WGS sequence"/>
</dbReference>
<reference evidence="2 3" key="1">
    <citation type="journal article" date="2014" name="Antonie Van Leeuwenhoek">
        <title>Oenococcus alcoholitolerans sp. nov., a lactic acid bacteria isolated from cachaca and ethanol fermentation processes.</title>
        <authorList>
            <person name="Badotti F."/>
            <person name="Moreira A.P."/>
            <person name="Tonon L.A."/>
            <person name="de Lucena B.T."/>
            <person name="Gomes Fde C."/>
            <person name="Kruger R."/>
            <person name="Thompson C.C."/>
            <person name="de Morais M.A.Jr."/>
            <person name="Rosa C.A."/>
            <person name="Thompson F.L."/>
        </authorList>
    </citation>
    <scope>NUCLEOTIDE SEQUENCE [LARGE SCALE GENOMIC DNA]</scope>
    <source>
        <strain evidence="2 3">UFRJ-M7.2.18</strain>
    </source>
</reference>
<comment type="caution">
    <text evidence="2">The sequence shown here is derived from an EMBL/GenBank/DDBJ whole genome shotgun (WGS) entry which is preliminary data.</text>
</comment>
<dbReference type="PANTHER" id="PTHR45947:SF3">
    <property type="entry name" value="SULFOQUINOVOSYL TRANSFERASE SQD2"/>
    <property type="match status" value="1"/>
</dbReference>
<proteinExistence type="predicted"/>
<dbReference type="InterPro" id="IPR001296">
    <property type="entry name" value="Glyco_trans_1"/>
</dbReference>
<feature type="non-terminal residue" evidence="2">
    <location>
        <position position="1"/>
    </location>
</feature>
<dbReference type="PANTHER" id="PTHR45947">
    <property type="entry name" value="SULFOQUINOVOSYL TRANSFERASE SQD2"/>
    <property type="match status" value="1"/>
</dbReference>
<dbReference type="EMBL" id="AXCV01000242">
    <property type="protein sequence ID" value="KGO31702.1"/>
    <property type="molecule type" value="Genomic_DNA"/>
</dbReference>
<evidence type="ECO:0000259" key="1">
    <source>
        <dbReference type="Pfam" id="PF00534"/>
    </source>
</evidence>
<protein>
    <recommendedName>
        <fullName evidence="1">Glycosyl transferase family 1 domain-containing protein</fullName>
    </recommendedName>
</protein>
<evidence type="ECO:0000313" key="3">
    <source>
        <dbReference type="Proteomes" id="UP000030023"/>
    </source>
</evidence>
<dbReference type="SUPFAM" id="SSF53756">
    <property type="entry name" value="UDP-Glycosyltransferase/glycogen phosphorylase"/>
    <property type="match status" value="1"/>
</dbReference>
<dbReference type="InterPro" id="IPR050194">
    <property type="entry name" value="Glycosyltransferase_grp1"/>
</dbReference>
<keyword evidence="3" id="KW-1185">Reference proteome</keyword>
<gene>
    <name evidence="2" type="ORF">Q757_05565</name>
</gene>
<organism evidence="2 3">
    <name type="scientific">Oenococcus alcoholitolerans</name>
    <dbReference type="NCBI Taxonomy" id="931074"/>
    <lineage>
        <taxon>Bacteria</taxon>
        <taxon>Bacillati</taxon>
        <taxon>Bacillota</taxon>
        <taxon>Bacilli</taxon>
        <taxon>Lactobacillales</taxon>
        <taxon>Lactobacillaceae</taxon>
        <taxon>Oenococcus</taxon>
    </lineage>
</organism>
<name>A0ABR4XQF6_9LACO</name>
<sequence>LGLSHDDKRKIVLSVGLFFARKGILDFIELARRNPEYIFVWLGNTNLSIIPSKIRKAVLKFHPDNCLFPGYLNGSDLFGAYSDSDLFLFPSYEETEGIVVLEALASRQKLLVRDIPVYNDWLYDGKNCYKASSIDEFDDKLNLILHDQLPDLSDAGFATAESRDVSKIGKKIKNAYQEALSLFETKKGIQ</sequence>
<dbReference type="Pfam" id="PF00534">
    <property type="entry name" value="Glycos_transf_1"/>
    <property type="match status" value="1"/>
</dbReference>
<accession>A0ABR4XQF6</accession>
<dbReference type="Gene3D" id="3.40.50.2000">
    <property type="entry name" value="Glycogen Phosphorylase B"/>
    <property type="match status" value="1"/>
</dbReference>
<feature type="domain" description="Glycosyl transferase family 1" evidence="1">
    <location>
        <begin position="5"/>
        <end position="148"/>
    </location>
</feature>